<accession>A0A2G5ELQ9</accession>
<feature type="domain" description="Chromo" evidence="7">
    <location>
        <begin position="78"/>
        <end position="133"/>
    </location>
</feature>
<evidence type="ECO:0000256" key="3">
    <source>
        <dbReference type="ARBA" id="ARBA00023015"/>
    </source>
</evidence>
<evidence type="ECO:0000313" key="9">
    <source>
        <dbReference type="Proteomes" id="UP000230069"/>
    </source>
</evidence>
<sequence length="357" mass="40548">MKSNNRSSYNVRLSTQVSNPTPFFLLSSNSLSMGSSNIATKDDSDTDIADPKTDSQSFISLFTEGEKVLAYHGPCLYEAKVQKIENSKEDKKKEAKYYVHYLGWNKSWDEWVGADRLLKCSEENLQKQATLKKQGADKNTKSGRSTQSKPKSSTEARADKEDLRNHVGRSKKRKVESGMEEKDAVSANKHMKIQIPSTLKKQLLDDCEFVTQLGKLVKLPRSPCVDDIMTKYLDHKTKKDAAITESITEILKGLRSYFDKALPVMLLYKKELQQYQEAIEDNKSPSTVYGAEHLLRLFVKLPEILAHANIEEETLTQLLQNLQDFLKFLQRSQSTFFLSSYDVSSQGVEASSMEEDE</sequence>
<dbReference type="PIRSF" id="PIRSF038133">
    <property type="entry name" value="HAT_Nua4_EAF3/MRG15"/>
    <property type="match status" value="1"/>
</dbReference>
<evidence type="ECO:0000256" key="6">
    <source>
        <dbReference type="SAM" id="MobiDB-lite"/>
    </source>
</evidence>
<dbReference type="GO" id="GO:0005634">
    <property type="term" value="C:nucleus"/>
    <property type="evidence" value="ECO:0007669"/>
    <property type="project" value="UniProtKB-SubCell"/>
</dbReference>
<dbReference type="EMBL" id="KZ305024">
    <property type="protein sequence ID" value="PIA56651.1"/>
    <property type="molecule type" value="Genomic_DNA"/>
</dbReference>
<dbReference type="GO" id="GO:1990841">
    <property type="term" value="F:promoter-specific chromatin binding"/>
    <property type="evidence" value="ECO:0007669"/>
    <property type="project" value="UniProtKB-ARBA"/>
</dbReference>
<dbReference type="InParanoid" id="A0A2G5ELQ9"/>
<feature type="region of interest" description="Disordered" evidence="6">
    <location>
        <begin position="129"/>
        <end position="185"/>
    </location>
</feature>
<keyword evidence="3" id="KW-0805">Transcription regulation</keyword>
<reference evidence="8 9" key="1">
    <citation type="submission" date="2017-09" db="EMBL/GenBank/DDBJ databases">
        <title>WGS assembly of Aquilegia coerulea Goldsmith.</title>
        <authorList>
            <person name="Hodges S."/>
            <person name="Kramer E."/>
            <person name="Nordborg M."/>
            <person name="Tomkins J."/>
            <person name="Borevitz J."/>
            <person name="Derieg N."/>
            <person name="Yan J."/>
            <person name="Mihaltcheva S."/>
            <person name="Hayes R.D."/>
            <person name="Rokhsar D."/>
        </authorList>
    </citation>
    <scope>NUCLEOTIDE SEQUENCE [LARGE SCALE GENOMIC DNA]</scope>
    <source>
        <strain evidence="9">cv. Goldsmith</strain>
    </source>
</reference>
<dbReference type="GO" id="GO:0006325">
    <property type="term" value="P:chromatin organization"/>
    <property type="evidence" value="ECO:0007669"/>
    <property type="project" value="UniProtKB-KW"/>
</dbReference>
<dbReference type="Proteomes" id="UP000230069">
    <property type="component" value="Unassembled WGS sequence"/>
</dbReference>
<dbReference type="PANTHER" id="PTHR10880:SF15">
    <property type="entry name" value="MSL COMPLEX SUBUNIT 3"/>
    <property type="match status" value="1"/>
</dbReference>
<dbReference type="PANTHER" id="PTHR10880">
    <property type="entry name" value="MORTALITY FACTOR 4-LIKE PROTEIN"/>
    <property type="match status" value="1"/>
</dbReference>
<feature type="compositionally biased region" description="Basic and acidic residues" evidence="6">
    <location>
        <begin position="152"/>
        <end position="165"/>
    </location>
</feature>
<organism evidence="8 9">
    <name type="scientific">Aquilegia coerulea</name>
    <name type="common">Rocky mountain columbine</name>
    <dbReference type="NCBI Taxonomy" id="218851"/>
    <lineage>
        <taxon>Eukaryota</taxon>
        <taxon>Viridiplantae</taxon>
        <taxon>Streptophyta</taxon>
        <taxon>Embryophyta</taxon>
        <taxon>Tracheophyta</taxon>
        <taxon>Spermatophyta</taxon>
        <taxon>Magnoliopsida</taxon>
        <taxon>Ranunculales</taxon>
        <taxon>Ranunculaceae</taxon>
        <taxon>Thalictroideae</taxon>
        <taxon>Aquilegia</taxon>
    </lineage>
</organism>
<dbReference type="OrthoDB" id="124855at2759"/>
<dbReference type="Gene3D" id="1.10.274.30">
    <property type="entry name" value="MRG domain"/>
    <property type="match status" value="1"/>
</dbReference>
<dbReference type="InterPro" id="IPR016197">
    <property type="entry name" value="Chromo-like_dom_sf"/>
</dbReference>
<dbReference type="PROSITE" id="PS51640">
    <property type="entry name" value="MRG"/>
    <property type="match status" value="1"/>
</dbReference>
<dbReference type="GO" id="GO:0000123">
    <property type="term" value="C:histone acetyltransferase complex"/>
    <property type="evidence" value="ECO:0007669"/>
    <property type="project" value="TreeGrafter"/>
</dbReference>
<dbReference type="FunCoup" id="A0A2G5ELQ9">
    <property type="interactions" value="2844"/>
</dbReference>
<feature type="compositionally biased region" description="Basic and acidic residues" evidence="6">
    <location>
        <begin position="175"/>
        <end position="184"/>
    </location>
</feature>
<feature type="compositionally biased region" description="Polar residues" evidence="6">
    <location>
        <begin position="142"/>
        <end position="151"/>
    </location>
</feature>
<dbReference type="InterPro" id="IPR026541">
    <property type="entry name" value="MRG_dom"/>
</dbReference>
<protein>
    <recommendedName>
        <fullName evidence="7">Chromo domain-containing protein</fullName>
    </recommendedName>
</protein>
<dbReference type="CDD" id="cd18983">
    <property type="entry name" value="CBD_MSL3_like"/>
    <property type="match status" value="1"/>
</dbReference>
<dbReference type="GO" id="GO:0006355">
    <property type="term" value="P:regulation of DNA-templated transcription"/>
    <property type="evidence" value="ECO:0007669"/>
    <property type="project" value="InterPro"/>
</dbReference>
<dbReference type="GO" id="GO:0048586">
    <property type="term" value="P:regulation of long-day photoperiodism, flowering"/>
    <property type="evidence" value="ECO:0007669"/>
    <property type="project" value="UniProtKB-ARBA"/>
</dbReference>
<dbReference type="SUPFAM" id="SSF54160">
    <property type="entry name" value="Chromo domain-like"/>
    <property type="match status" value="1"/>
</dbReference>
<proteinExistence type="predicted"/>
<keyword evidence="5" id="KW-0539">Nucleus</keyword>
<dbReference type="SMART" id="SM00298">
    <property type="entry name" value="CHROMO"/>
    <property type="match status" value="1"/>
</dbReference>
<evidence type="ECO:0000313" key="8">
    <source>
        <dbReference type="EMBL" id="PIA56651.1"/>
    </source>
</evidence>
<dbReference type="InterPro" id="IPR008676">
    <property type="entry name" value="MRG"/>
</dbReference>
<keyword evidence="9" id="KW-1185">Reference proteome</keyword>
<dbReference type="Gene3D" id="2.30.30.140">
    <property type="match status" value="1"/>
</dbReference>
<keyword evidence="2" id="KW-0156">Chromatin regulator</keyword>
<dbReference type="STRING" id="218851.A0A2G5ELQ9"/>
<gene>
    <name evidence="8" type="ORF">AQUCO_00700778v1</name>
</gene>
<dbReference type="AlphaFoldDB" id="A0A2G5ELQ9"/>
<evidence type="ECO:0000256" key="4">
    <source>
        <dbReference type="ARBA" id="ARBA00023163"/>
    </source>
</evidence>
<evidence type="ECO:0000259" key="7">
    <source>
        <dbReference type="SMART" id="SM00298"/>
    </source>
</evidence>
<dbReference type="Pfam" id="PF22732">
    <property type="entry name" value="MSL3_chromo-like"/>
    <property type="match status" value="1"/>
</dbReference>
<dbReference type="InterPro" id="IPR000953">
    <property type="entry name" value="Chromo/chromo_shadow_dom"/>
</dbReference>
<evidence type="ECO:0000256" key="2">
    <source>
        <dbReference type="ARBA" id="ARBA00022853"/>
    </source>
</evidence>
<comment type="subcellular location">
    <subcellularLocation>
        <location evidence="1">Nucleus</location>
    </subcellularLocation>
</comment>
<dbReference type="Pfam" id="PF05712">
    <property type="entry name" value="MRG"/>
    <property type="match status" value="1"/>
</dbReference>
<name>A0A2G5ELQ9_AQUCA</name>
<keyword evidence="4" id="KW-0804">Transcription</keyword>
<evidence type="ECO:0000256" key="5">
    <source>
        <dbReference type="ARBA" id="ARBA00023242"/>
    </source>
</evidence>
<dbReference type="InterPro" id="IPR038217">
    <property type="entry name" value="MRG_C_sf"/>
</dbReference>
<dbReference type="FunFam" id="1.10.274.30:FF:000005">
    <property type="entry name" value="Chromatin modification-related protein EAF3"/>
    <property type="match status" value="1"/>
</dbReference>
<dbReference type="InterPro" id="IPR053820">
    <property type="entry name" value="MSL3_chromo-like"/>
</dbReference>
<evidence type="ECO:0000256" key="1">
    <source>
        <dbReference type="ARBA" id="ARBA00004123"/>
    </source>
</evidence>